<gene>
    <name evidence="3" type="ordered locus">Hden_0574</name>
</gene>
<reference evidence="4" key="1">
    <citation type="journal article" date="2011" name="J. Bacteriol.">
        <title>Genome sequences of eight morphologically diverse alphaproteobacteria.</title>
        <authorList>
            <consortium name="US DOE Joint Genome Institute"/>
            <person name="Brown P.J."/>
            <person name="Kysela D.T."/>
            <person name="Buechlein A."/>
            <person name="Hemmerich C."/>
            <person name="Brun Y.V."/>
        </authorList>
    </citation>
    <scope>NUCLEOTIDE SEQUENCE [LARGE SCALE GENOMIC DNA]</scope>
    <source>
        <strain evidence="4">ATCC 51888 / DSM 1869 / NCIB 11706 / TK 0415</strain>
    </source>
</reference>
<protein>
    <recommendedName>
        <fullName evidence="2">EfeO-type cupredoxin-like domain-containing protein</fullName>
    </recommendedName>
</protein>
<keyword evidence="4" id="KW-1185">Reference proteome</keyword>
<sequence precursor="true">MSFPVRLMSLAFLALFSGAAALAEEDQVFTIKFADGKIDPPVVEVPANRRFKLILQNEGTTPVEFESNELRREKVLGAGASSFIVIRRLDPGEYEFFDDFHLDTPPAKLIAREPVSP</sequence>
<dbReference type="OrthoDB" id="7161040at2"/>
<feature type="signal peptide" evidence="1">
    <location>
        <begin position="1"/>
        <end position="23"/>
    </location>
</feature>
<dbReference type="STRING" id="582899.Hden_0574"/>
<dbReference type="InterPro" id="IPR008972">
    <property type="entry name" value="Cupredoxin"/>
</dbReference>
<dbReference type="AlphaFoldDB" id="D8JSD6"/>
<evidence type="ECO:0000313" key="3">
    <source>
        <dbReference type="EMBL" id="ADJ22395.1"/>
    </source>
</evidence>
<dbReference type="KEGG" id="hdn:Hden_0574"/>
<feature type="chain" id="PRO_5003116299" description="EfeO-type cupredoxin-like domain-containing protein" evidence="1">
    <location>
        <begin position="24"/>
        <end position="117"/>
    </location>
</feature>
<dbReference type="RefSeq" id="WP_013214612.1">
    <property type="nucleotide sequence ID" value="NC_014313.1"/>
</dbReference>
<evidence type="ECO:0000259" key="2">
    <source>
        <dbReference type="Pfam" id="PF13473"/>
    </source>
</evidence>
<dbReference type="eggNOG" id="COG1622">
    <property type="taxonomic scope" value="Bacteria"/>
</dbReference>
<dbReference type="Pfam" id="PF13473">
    <property type="entry name" value="Cupredoxin_1"/>
    <property type="match status" value="1"/>
</dbReference>
<dbReference type="Gene3D" id="2.60.40.420">
    <property type="entry name" value="Cupredoxins - blue copper proteins"/>
    <property type="match status" value="1"/>
</dbReference>
<dbReference type="Proteomes" id="UP000002033">
    <property type="component" value="Chromosome"/>
</dbReference>
<name>D8JSD6_HYPDA</name>
<proteinExistence type="predicted"/>
<dbReference type="HOGENOM" id="CLU_157112_2_0_5"/>
<organism evidence="3 4">
    <name type="scientific">Hyphomicrobium denitrificans (strain ATCC 51888 / DSM 1869 / NCIMB 11706 / TK 0415)</name>
    <dbReference type="NCBI Taxonomy" id="582899"/>
    <lineage>
        <taxon>Bacteria</taxon>
        <taxon>Pseudomonadati</taxon>
        <taxon>Pseudomonadota</taxon>
        <taxon>Alphaproteobacteria</taxon>
        <taxon>Hyphomicrobiales</taxon>
        <taxon>Hyphomicrobiaceae</taxon>
        <taxon>Hyphomicrobium</taxon>
    </lineage>
</organism>
<accession>D8JSD6</accession>
<dbReference type="InterPro" id="IPR028096">
    <property type="entry name" value="EfeO_Cupredoxin"/>
</dbReference>
<keyword evidence="1" id="KW-0732">Signal</keyword>
<evidence type="ECO:0000256" key="1">
    <source>
        <dbReference type="SAM" id="SignalP"/>
    </source>
</evidence>
<dbReference type="SUPFAM" id="SSF49503">
    <property type="entry name" value="Cupredoxins"/>
    <property type="match status" value="1"/>
</dbReference>
<dbReference type="EMBL" id="CP002083">
    <property type="protein sequence ID" value="ADJ22395.1"/>
    <property type="molecule type" value="Genomic_DNA"/>
</dbReference>
<feature type="domain" description="EfeO-type cupredoxin-like" evidence="2">
    <location>
        <begin position="9"/>
        <end position="111"/>
    </location>
</feature>
<evidence type="ECO:0000313" key="4">
    <source>
        <dbReference type="Proteomes" id="UP000002033"/>
    </source>
</evidence>